<gene>
    <name evidence="8" type="ORF">TIFTF001_045282</name>
</gene>
<dbReference type="SUPFAM" id="SSF55486">
    <property type="entry name" value="Metalloproteases ('zincins'), catalytic domain"/>
    <property type="match status" value="1"/>
</dbReference>
<sequence length="54" mass="5960">MDLESVAVHEIGHLLGLDHSNVPAASMYPTFIYGERKRGLNADDIQGIRALYGF</sequence>
<evidence type="ECO:0000256" key="4">
    <source>
        <dbReference type="ARBA" id="ARBA00022833"/>
    </source>
</evidence>
<evidence type="ECO:0000256" key="5">
    <source>
        <dbReference type="PIRSR" id="PIRSR621190-1"/>
    </source>
</evidence>
<keyword evidence="2 6" id="KW-0479">Metal-binding</keyword>
<dbReference type="InterPro" id="IPR024079">
    <property type="entry name" value="MetalloPept_cat_dom_sf"/>
</dbReference>
<proteinExistence type="predicted"/>
<evidence type="ECO:0000259" key="7">
    <source>
        <dbReference type="Pfam" id="PF00413"/>
    </source>
</evidence>
<comment type="cofactor">
    <cofactor evidence="6">
        <name>Zn(2+)</name>
        <dbReference type="ChEBI" id="CHEBI:29105"/>
    </cofactor>
    <text evidence="6">Binds 2 Zn(2+) ions per subunit.</text>
</comment>
<evidence type="ECO:0000256" key="3">
    <source>
        <dbReference type="ARBA" id="ARBA00022801"/>
    </source>
</evidence>
<feature type="active site" evidence="5">
    <location>
        <position position="10"/>
    </location>
</feature>
<keyword evidence="1" id="KW-0645">Protease</keyword>
<dbReference type="GO" id="GO:0031012">
    <property type="term" value="C:extracellular matrix"/>
    <property type="evidence" value="ECO:0007669"/>
    <property type="project" value="InterPro"/>
</dbReference>
<dbReference type="PANTHER" id="PTHR10201:SF311">
    <property type="entry name" value="PEPTIDASE METALLOPEPTIDASE DOMAIN-CONTAINING PROTEIN"/>
    <property type="match status" value="1"/>
</dbReference>
<evidence type="ECO:0000256" key="2">
    <source>
        <dbReference type="ARBA" id="ARBA00022723"/>
    </source>
</evidence>
<dbReference type="EMBL" id="BTGU01003846">
    <property type="protein sequence ID" value="GMN20106.1"/>
    <property type="molecule type" value="Genomic_DNA"/>
</dbReference>
<dbReference type="Proteomes" id="UP001187192">
    <property type="component" value="Unassembled WGS sequence"/>
</dbReference>
<reference evidence="8" key="1">
    <citation type="submission" date="2023-07" db="EMBL/GenBank/DDBJ databases">
        <title>draft genome sequence of fig (Ficus carica).</title>
        <authorList>
            <person name="Takahashi T."/>
            <person name="Nishimura K."/>
        </authorList>
    </citation>
    <scope>NUCLEOTIDE SEQUENCE</scope>
</reference>
<feature type="domain" description="Peptidase M10 metallopeptidase" evidence="7">
    <location>
        <begin position="1"/>
        <end position="53"/>
    </location>
</feature>
<dbReference type="InterPro" id="IPR021190">
    <property type="entry name" value="Pept_M10A"/>
</dbReference>
<dbReference type="GO" id="GO:0030574">
    <property type="term" value="P:collagen catabolic process"/>
    <property type="evidence" value="ECO:0007669"/>
    <property type="project" value="TreeGrafter"/>
</dbReference>
<organism evidence="8 9">
    <name type="scientific">Ficus carica</name>
    <name type="common">Common fig</name>
    <dbReference type="NCBI Taxonomy" id="3494"/>
    <lineage>
        <taxon>Eukaryota</taxon>
        <taxon>Viridiplantae</taxon>
        <taxon>Streptophyta</taxon>
        <taxon>Embryophyta</taxon>
        <taxon>Tracheophyta</taxon>
        <taxon>Spermatophyta</taxon>
        <taxon>Magnoliopsida</taxon>
        <taxon>eudicotyledons</taxon>
        <taxon>Gunneridae</taxon>
        <taxon>Pentapetalae</taxon>
        <taxon>rosids</taxon>
        <taxon>fabids</taxon>
        <taxon>Rosales</taxon>
        <taxon>Moraceae</taxon>
        <taxon>Ficeae</taxon>
        <taxon>Ficus</taxon>
    </lineage>
</organism>
<evidence type="ECO:0000256" key="1">
    <source>
        <dbReference type="ARBA" id="ARBA00022670"/>
    </source>
</evidence>
<evidence type="ECO:0000256" key="6">
    <source>
        <dbReference type="PIRSR" id="PIRSR621190-2"/>
    </source>
</evidence>
<name>A0AA87Z8S8_FICCA</name>
<dbReference type="GO" id="GO:0030198">
    <property type="term" value="P:extracellular matrix organization"/>
    <property type="evidence" value="ECO:0007669"/>
    <property type="project" value="TreeGrafter"/>
</dbReference>
<dbReference type="GO" id="GO:0006508">
    <property type="term" value="P:proteolysis"/>
    <property type="evidence" value="ECO:0007669"/>
    <property type="project" value="UniProtKB-KW"/>
</dbReference>
<accession>A0AA87Z8S8</accession>
<feature type="binding site" evidence="6">
    <location>
        <position position="13"/>
    </location>
    <ligand>
        <name>Zn(2+)</name>
        <dbReference type="ChEBI" id="CHEBI:29105"/>
        <label>2</label>
        <note>catalytic</note>
    </ligand>
</feature>
<dbReference type="GO" id="GO:0008270">
    <property type="term" value="F:zinc ion binding"/>
    <property type="evidence" value="ECO:0007669"/>
    <property type="project" value="InterPro"/>
</dbReference>
<keyword evidence="9" id="KW-1185">Reference proteome</keyword>
<evidence type="ECO:0000313" key="8">
    <source>
        <dbReference type="EMBL" id="GMN20106.1"/>
    </source>
</evidence>
<feature type="binding site" evidence="6">
    <location>
        <position position="19"/>
    </location>
    <ligand>
        <name>Zn(2+)</name>
        <dbReference type="ChEBI" id="CHEBI:29105"/>
        <label>2</label>
        <note>catalytic</note>
    </ligand>
</feature>
<keyword evidence="3" id="KW-0378">Hydrolase</keyword>
<dbReference type="Pfam" id="PF00413">
    <property type="entry name" value="Peptidase_M10"/>
    <property type="match status" value="1"/>
</dbReference>
<feature type="binding site" evidence="6">
    <location>
        <position position="27"/>
    </location>
    <ligand>
        <name>Zn(2+)</name>
        <dbReference type="ChEBI" id="CHEBI:29105"/>
        <label>2</label>
        <note>catalytic</note>
    </ligand>
</feature>
<dbReference type="PANTHER" id="PTHR10201">
    <property type="entry name" value="MATRIX METALLOPROTEINASE"/>
    <property type="match status" value="1"/>
</dbReference>
<dbReference type="Gene3D" id="3.40.390.10">
    <property type="entry name" value="Collagenase (Catalytic Domain)"/>
    <property type="match status" value="1"/>
</dbReference>
<dbReference type="GO" id="GO:0004222">
    <property type="term" value="F:metalloendopeptidase activity"/>
    <property type="evidence" value="ECO:0007669"/>
    <property type="project" value="InterPro"/>
</dbReference>
<dbReference type="AlphaFoldDB" id="A0AA87Z8S8"/>
<evidence type="ECO:0000313" key="9">
    <source>
        <dbReference type="Proteomes" id="UP001187192"/>
    </source>
</evidence>
<protein>
    <recommendedName>
        <fullName evidence="7">Peptidase M10 metallopeptidase domain-containing protein</fullName>
    </recommendedName>
</protein>
<comment type="caution">
    <text evidence="8">The sequence shown here is derived from an EMBL/GenBank/DDBJ whole genome shotgun (WGS) entry which is preliminary data.</text>
</comment>
<dbReference type="InterPro" id="IPR001818">
    <property type="entry name" value="Pept_M10_metallopeptidase"/>
</dbReference>
<feature type="binding site" evidence="6">
    <location>
        <position position="9"/>
    </location>
    <ligand>
        <name>Zn(2+)</name>
        <dbReference type="ChEBI" id="CHEBI:29105"/>
        <label>2</label>
        <note>catalytic</note>
    </ligand>
</feature>
<dbReference type="PRINTS" id="PR00138">
    <property type="entry name" value="MATRIXIN"/>
</dbReference>
<keyword evidence="4 6" id="KW-0862">Zinc</keyword>